<name>A0A1T5DXH0_9SPHI</name>
<dbReference type="InterPro" id="IPR036942">
    <property type="entry name" value="Beta-barrel_TonB_sf"/>
</dbReference>
<dbReference type="RefSeq" id="WP_079643148.1">
    <property type="nucleotide sequence ID" value="NZ_FUZF01000009.1"/>
</dbReference>
<dbReference type="EMBL" id="FUZF01000009">
    <property type="protein sequence ID" value="SKB76367.1"/>
    <property type="molecule type" value="Genomic_DNA"/>
</dbReference>
<evidence type="ECO:0000313" key="9">
    <source>
        <dbReference type="EMBL" id="SKB76367.1"/>
    </source>
</evidence>
<evidence type="ECO:0000313" key="10">
    <source>
        <dbReference type="Proteomes" id="UP000190150"/>
    </source>
</evidence>
<dbReference type="SUPFAM" id="SSF49464">
    <property type="entry name" value="Carboxypeptidase regulatory domain-like"/>
    <property type="match status" value="1"/>
</dbReference>
<dbReference type="FunFam" id="2.170.130.10:FF:000003">
    <property type="entry name" value="SusC/RagA family TonB-linked outer membrane protein"/>
    <property type="match status" value="1"/>
</dbReference>
<evidence type="ECO:0000256" key="5">
    <source>
        <dbReference type="ARBA" id="ARBA00023136"/>
    </source>
</evidence>
<dbReference type="InterPro" id="IPR023996">
    <property type="entry name" value="TonB-dep_OMP_SusC/RagA"/>
</dbReference>
<evidence type="ECO:0000259" key="8">
    <source>
        <dbReference type="Pfam" id="PF07715"/>
    </source>
</evidence>
<sequence length="1056" mass="117211">MKLKQFKIRDVVNRNYLLLAVPFITLSALASTRSAIHKDNTSLSSVLNSSGSLTNFQQQLVGQVLDESGRPVQGVEVKNLKSSLVTVTDAEGKFRLSGSASDKIQFSSIGFKSKVLDGTNVQAVVLEASESELEEVVVVGYGTQRKSNITGAVSSVKFDEKTTSRGLSNISQALQGAIPGLAVSQNSGMAGNNAADLLIRGLGTVNSAGPLIVVDGMPDVNMNRLNVNDIESVTVLKDASSAAVYGSRAANGVVLITTKSGKLGTKAKISASGNWQLTKPTQSFDFVTNYAKAMDATQRAENFNTLSSNFNYKNGTIDEWLALSLIDPKLYPSTNWWDVVLRDGQSSNYNVSITGGGEKNKYYLSAGVLDEKGIQIRNDFKRYNTALNFETGVGNNIDVGLRFSGNWSKYQYNYENGMTADGPSGVDLFASTAGVLPYDPVTGYYGGAMAAGETSLTNNIYADYMRRNQNNMNQKQALMNGFVGWRPFKGFLAKAEYILNYDTRFQWKADLPTTLYNFQTNSFNKILVADNEGISNINRENYKTQLNFRLSYDTKFGEDHDFSVLGVYSEEYWNNRILSGTRRQRIHPDLTDIDAGAQDEFQTVGGSTSTEGLRSYIGRMNYVAFGKYLFEGSFRVDGSSRFLPENRYGFFPSGSVGWKISDESFFQNIKPAIGLDLLKLRASYGALGNNSGVGFYEQQENLTKTYYYWNQSVVTGLTNKKLINYELTWEKTSALNIGMDLAFFNNRLTAELEYYNRKTIGMNRPSDISIHLSSAYTPAPRRNIGDMVNRGVEANITWNDRFGDLKYTANFNVGYNKNKLLSWNEKLQRGPAFIDMPFNFVYAFESLGIAQTWEDVYKAAPQGAAPGDILLKDVNGDGRIDATDRVAYPEYQLSRPKTNFGFNGSLAWKNFDFSFILQGATGRKEFWMARSNSNYIGRNNQAITTDQMDNTWNLDNRDADYPRLMINGAGAPGNAYLSTFWLQNLSYLRVKNLQLGYTFKQNVLNRIGVGNVRVFGSADNLAVFTKFTGLDPEKSSYANDAYPITKSFVFGLNIDL</sequence>
<protein>
    <submittedName>
        <fullName evidence="9">TonB-linked outer membrane protein, SusC/RagA family</fullName>
    </submittedName>
</protein>
<dbReference type="Pfam" id="PF07715">
    <property type="entry name" value="Plug"/>
    <property type="match status" value="1"/>
</dbReference>
<dbReference type="GO" id="GO:0009279">
    <property type="term" value="C:cell outer membrane"/>
    <property type="evidence" value="ECO:0007669"/>
    <property type="project" value="UniProtKB-SubCell"/>
</dbReference>
<organism evidence="9 10">
    <name type="scientific">Sphingobacterium nematocida</name>
    <dbReference type="NCBI Taxonomy" id="1513896"/>
    <lineage>
        <taxon>Bacteria</taxon>
        <taxon>Pseudomonadati</taxon>
        <taxon>Bacteroidota</taxon>
        <taxon>Sphingobacteriia</taxon>
        <taxon>Sphingobacteriales</taxon>
        <taxon>Sphingobacteriaceae</taxon>
        <taxon>Sphingobacterium</taxon>
    </lineage>
</organism>
<dbReference type="SUPFAM" id="SSF56935">
    <property type="entry name" value="Porins"/>
    <property type="match status" value="1"/>
</dbReference>
<keyword evidence="2 7" id="KW-0813">Transport</keyword>
<reference evidence="10" key="1">
    <citation type="submission" date="2017-02" db="EMBL/GenBank/DDBJ databases">
        <authorList>
            <person name="Varghese N."/>
            <person name="Submissions S."/>
        </authorList>
    </citation>
    <scope>NUCLEOTIDE SEQUENCE [LARGE SCALE GENOMIC DNA]</scope>
    <source>
        <strain evidence="10">DSM 24091</strain>
    </source>
</reference>
<evidence type="ECO:0000256" key="7">
    <source>
        <dbReference type="PROSITE-ProRule" id="PRU01360"/>
    </source>
</evidence>
<dbReference type="InterPro" id="IPR023997">
    <property type="entry name" value="TonB-dep_OMP_SusC/RagA_CS"/>
</dbReference>
<proteinExistence type="inferred from homology"/>
<keyword evidence="6 7" id="KW-0998">Cell outer membrane</keyword>
<gene>
    <name evidence="9" type="ORF">SAMN05660841_02213</name>
</gene>
<dbReference type="InterPro" id="IPR008969">
    <property type="entry name" value="CarboxyPept-like_regulatory"/>
</dbReference>
<dbReference type="InterPro" id="IPR039426">
    <property type="entry name" value="TonB-dep_rcpt-like"/>
</dbReference>
<dbReference type="Gene3D" id="2.170.130.10">
    <property type="entry name" value="TonB-dependent receptor, plug domain"/>
    <property type="match status" value="1"/>
</dbReference>
<dbReference type="Pfam" id="PF13715">
    <property type="entry name" value="CarbopepD_reg_2"/>
    <property type="match status" value="1"/>
</dbReference>
<dbReference type="NCBIfam" id="TIGR04056">
    <property type="entry name" value="OMP_RagA_SusC"/>
    <property type="match status" value="1"/>
</dbReference>
<keyword evidence="5 7" id="KW-0472">Membrane</keyword>
<dbReference type="Gene3D" id="2.40.170.20">
    <property type="entry name" value="TonB-dependent receptor, beta-barrel domain"/>
    <property type="match status" value="1"/>
</dbReference>
<keyword evidence="3 7" id="KW-1134">Transmembrane beta strand</keyword>
<keyword evidence="10" id="KW-1185">Reference proteome</keyword>
<evidence type="ECO:0000256" key="1">
    <source>
        <dbReference type="ARBA" id="ARBA00004571"/>
    </source>
</evidence>
<evidence type="ECO:0000256" key="3">
    <source>
        <dbReference type="ARBA" id="ARBA00022452"/>
    </source>
</evidence>
<dbReference type="NCBIfam" id="TIGR04057">
    <property type="entry name" value="SusC_RagA_signa"/>
    <property type="match status" value="1"/>
</dbReference>
<accession>A0A1T5DXH0</accession>
<dbReference type="OrthoDB" id="600887at2"/>
<dbReference type="InterPro" id="IPR012910">
    <property type="entry name" value="Plug_dom"/>
</dbReference>
<dbReference type="PROSITE" id="PS52016">
    <property type="entry name" value="TONB_DEPENDENT_REC_3"/>
    <property type="match status" value="1"/>
</dbReference>
<comment type="subcellular location">
    <subcellularLocation>
        <location evidence="1 7">Cell outer membrane</location>
        <topology evidence="1 7">Multi-pass membrane protein</topology>
    </subcellularLocation>
</comment>
<feature type="domain" description="TonB-dependent receptor plug" evidence="8">
    <location>
        <begin position="146"/>
        <end position="253"/>
    </location>
</feature>
<evidence type="ECO:0000256" key="6">
    <source>
        <dbReference type="ARBA" id="ARBA00023237"/>
    </source>
</evidence>
<keyword evidence="4 7" id="KW-0812">Transmembrane</keyword>
<evidence type="ECO:0000256" key="4">
    <source>
        <dbReference type="ARBA" id="ARBA00022692"/>
    </source>
</evidence>
<dbReference type="Proteomes" id="UP000190150">
    <property type="component" value="Unassembled WGS sequence"/>
</dbReference>
<dbReference type="STRING" id="1513896.SAMN05660841_02213"/>
<evidence type="ECO:0000256" key="2">
    <source>
        <dbReference type="ARBA" id="ARBA00022448"/>
    </source>
</evidence>
<dbReference type="InterPro" id="IPR037066">
    <property type="entry name" value="Plug_dom_sf"/>
</dbReference>
<comment type="similarity">
    <text evidence="7">Belongs to the TonB-dependent receptor family.</text>
</comment>
<dbReference type="AlphaFoldDB" id="A0A1T5DXH0"/>